<dbReference type="Proteomes" id="UP000295060">
    <property type="component" value="Unassembled WGS sequence"/>
</dbReference>
<dbReference type="Gene3D" id="1.20.1250.20">
    <property type="entry name" value="MFS general substrate transporter like domains"/>
    <property type="match status" value="1"/>
</dbReference>
<feature type="domain" description="Major facilitator superfamily (MFS) profile" evidence="6">
    <location>
        <begin position="5"/>
        <end position="385"/>
    </location>
</feature>
<feature type="transmembrane region" description="Helical" evidence="5">
    <location>
        <begin position="334"/>
        <end position="355"/>
    </location>
</feature>
<dbReference type="PANTHER" id="PTHR10924">
    <property type="entry name" value="MAJOR FACILITATOR SUPERFAMILY PROTEIN-RELATED"/>
    <property type="match status" value="1"/>
</dbReference>
<evidence type="ECO:0000313" key="8">
    <source>
        <dbReference type="Proteomes" id="UP000295060"/>
    </source>
</evidence>
<evidence type="ECO:0000259" key="6">
    <source>
        <dbReference type="PROSITE" id="PS50850"/>
    </source>
</evidence>
<sequence length="393" mass="40244">MQIRSRWSAIVGYSLVGAATQLVWLNFAGVTTVAASRYGVSESAIGWLAQVFPLLYVVLAIPCGLALDRWFRGGLLAGAVLTAVGAVARLIGADFGWLLAGQILASIAQPLVLNAVTGITGRYLEEKDRPTGIAIGTASIFAGMVIAFLLSAVFTTSSSIPAMLTVSAIFCVLAAIVLAAALRGPVESHTTAARRPDRGALAAAWGDPLIRRLCVLAIFPFGVFVAMSTFAQALLEPAGVSGGTASTILLLQVIAGVVGSATIPILVVRRRAESGLLVVSLAVTAAACVLLALAPGAVTGFVAITVIGLLLLPALPIVLELVERRTGEAEGTAAGLIWMAGNLGGLVVAVVVGLLVDHPLAAFLVMAVIALIAVPGARALRRPIAELRSQSQP</sequence>
<keyword evidence="3 5" id="KW-1133">Transmembrane helix</keyword>
<evidence type="ECO:0000256" key="4">
    <source>
        <dbReference type="ARBA" id="ARBA00023136"/>
    </source>
</evidence>
<accession>A0ABY2FHS9</accession>
<gene>
    <name evidence="7" type="ORF">EV137_4633</name>
</gene>
<comment type="caution">
    <text evidence="7">The sequence shown here is derived from an EMBL/GenBank/DDBJ whole genome shotgun (WGS) entry which is preliminary data.</text>
</comment>
<evidence type="ECO:0000256" key="2">
    <source>
        <dbReference type="ARBA" id="ARBA00022692"/>
    </source>
</evidence>
<keyword evidence="2 5" id="KW-0812">Transmembrane</keyword>
<feature type="transmembrane region" description="Helical" evidence="5">
    <location>
        <begin position="160"/>
        <end position="182"/>
    </location>
</feature>
<feature type="transmembrane region" description="Helical" evidence="5">
    <location>
        <begin position="361"/>
        <end position="380"/>
    </location>
</feature>
<protein>
    <submittedName>
        <fullName evidence="7">MFS family arabinose efflux permease</fullName>
    </submittedName>
</protein>
<comment type="subcellular location">
    <subcellularLocation>
        <location evidence="1">Cell membrane</location>
        <topology evidence="1">Multi-pass membrane protein</topology>
    </subcellularLocation>
</comment>
<feature type="transmembrane region" description="Helical" evidence="5">
    <location>
        <begin position="275"/>
        <end position="294"/>
    </location>
</feature>
<reference evidence="7 8" key="1">
    <citation type="submission" date="2019-03" db="EMBL/GenBank/DDBJ databases">
        <title>Genomic Encyclopedia of Type Strains, Phase III (KMG-III): the genomes of soil and plant-associated and newly described type strains.</title>
        <authorList>
            <person name="Whitman W."/>
        </authorList>
    </citation>
    <scope>NUCLEOTIDE SEQUENCE [LARGE SCALE GENOMIC DNA]</scope>
    <source>
        <strain evidence="7 8">VKMAc-2574</strain>
    </source>
</reference>
<keyword evidence="4 5" id="KW-0472">Membrane</keyword>
<dbReference type="InterPro" id="IPR020846">
    <property type="entry name" value="MFS_dom"/>
</dbReference>
<dbReference type="EMBL" id="SODU01000002">
    <property type="protein sequence ID" value="TDW90808.1"/>
    <property type="molecule type" value="Genomic_DNA"/>
</dbReference>
<dbReference type="Pfam" id="PF07690">
    <property type="entry name" value="MFS_1"/>
    <property type="match status" value="1"/>
</dbReference>
<feature type="transmembrane region" description="Helical" evidence="5">
    <location>
        <begin position="7"/>
        <end position="27"/>
    </location>
</feature>
<keyword evidence="8" id="KW-1185">Reference proteome</keyword>
<proteinExistence type="predicted"/>
<feature type="transmembrane region" description="Helical" evidence="5">
    <location>
        <begin position="300"/>
        <end position="322"/>
    </location>
</feature>
<organism evidence="7 8">
    <name type="scientific">Kribbella pratensis</name>
    <dbReference type="NCBI Taxonomy" id="2512112"/>
    <lineage>
        <taxon>Bacteria</taxon>
        <taxon>Bacillati</taxon>
        <taxon>Actinomycetota</taxon>
        <taxon>Actinomycetes</taxon>
        <taxon>Propionibacteriales</taxon>
        <taxon>Kribbellaceae</taxon>
        <taxon>Kribbella</taxon>
    </lineage>
</organism>
<evidence type="ECO:0000313" key="7">
    <source>
        <dbReference type="EMBL" id="TDW90808.1"/>
    </source>
</evidence>
<name>A0ABY2FHS9_9ACTN</name>
<dbReference type="PROSITE" id="PS50850">
    <property type="entry name" value="MFS"/>
    <property type="match status" value="1"/>
</dbReference>
<dbReference type="InterPro" id="IPR049680">
    <property type="entry name" value="FLVCR1-2_SLC49-like"/>
</dbReference>
<evidence type="ECO:0000256" key="5">
    <source>
        <dbReference type="SAM" id="Phobius"/>
    </source>
</evidence>
<feature type="transmembrane region" description="Helical" evidence="5">
    <location>
        <begin position="97"/>
        <end position="120"/>
    </location>
</feature>
<evidence type="ECO:0000256" key="3">
    <source>
        <dbReference type="ARBA" id="ARBA00022989"/>
    </source>
</evidence>
<dbReference type="RefSeq" id="WP_134130672.1">
    <property type="nucleotide sequence ID" value="NZ_SODU01000002.1"/>
</dbReference>
<dbReference type="InterPro" id="IPR011701">
    <property type="entry name" value="MFS"/>
</dbReference>
<dbReference type="PANTHER" id="PTHR10924:SF6">
    <property type="entry name" value="SOLUTE CARRIER FAMILY 49 MEMBER A3"/>
    <property type="match status" value="1"/>
</dbReference>
<feature type="transmembrane region" description="Helical" evidence="5">
    <location>
        <begin position="247"/>
        <end position="268"/>
    </location>
</feature>
<dbReference type="SUPFAM" id="SSF103473">
    <property type="entry name" value="MFS general substrate transporter"/>
    <property type="match status" value="1"/>
</dbReference>
<feature type="transmembrane region" description="Helical" evidence="5">
    <location>
        <begin position="47"/>
        <end position="67"/>
    </location>
</feature>
<feature type="transmembrane region" description="Helical" evidence="5">
    <location>
        <begin position="74"/>
        <end position="91"/>
    </location>
</feature>
<feature type="transmembrane region" description="Helical" evidence="5">
    <location>
        <begin position="132"/>
        <end position="154"/>
    </location>
</feature>
<evidence type="ECO:0000256" key="1">
    <source>
        <dbReference type="ARBA" id="ARBA00004651"/>
    </source>
</evidence>
<dbReference type="InterPro" id="IPR036259">
    <property type="entry name" value="MFS_trans_sf"/>
</dbReference>
<feature type="transmembrane region" description="Helical" evidence="5">
    <location>
        <begin position="213"/>
        <end position="235"/>
    </location>
</feature>